<evidence type="ECO:0000313" key="3">
    <source>
        <dbReference type="Proteomes" id="UP000095544"/>
    </source>
</evidence>
<evidence type="ECO:0000256" key="1">
    <source>
        <dbReference type="SAM" id="Phobius"/>
    </source>
</evidence>
<dbReference type="OrthoDB" id="2061794at2"/>
<keyword evidence="1" id="KW-0812">Transmembrane</keyword>
<proteinExistence type="predicted"/>
<reference evidence="2 3" key="1">
    <citation type="submission" date="2015-09" db="EMBL/GenBank/DDBJ databases">
        <authorList>
            <consortium name="Pathogen Informatics"/>
        </authorList>
    </citation>
    <scope>NUCLEOTIDE SEQUENCE [LARGE SCALE GENOMIC DNA]</scope>
    <source>
        <strain evidence="2 3">2789STDY5834876</strain>
    </source>
</reference>
<evidence type="ECO:0008006" key="4">
    <source>
        <dbReference type="Google" id="ProtNLM"/>
    </source>
</evidence>
<dbReference type="AlphaFoldDB" id="A0A174H9R0"/>
<organism evidence="2 3">
    <name type="scientific">Faecalicatena contorta</name>
    <dbReference type="NCBI Taxonomy" id="39482"/>
    <lineage>
        <taxon>Bacteria</taxon>
        <taxon>Bacillati</taxon>
        <taxon>Bacillota</taxon>
        <taxon>Clostridia</taxon>
        <taxon>Lachnospirales</taxon>
        <taxon>Lachnospiraceae</taxon>
        <taxon>Faecalicatena</taxon>
    </lineage>
</organism>
<feature type="transmembrane region" description="Helical" evidence="1">
    <location>
        <begin position="43"/>
        <end position="63"/>
    </location>
</feature>
<dbReference type="Proteomes" id="UP000095544">
    <property type="component" value="Unassembled WGS sequence"/>
</dbReference>
<name>A0A174H9R0_9FIRM</name>
<dbReference type="InterPro" id="IPR025699">
    <property type="entry name" value="ABC2_memb-like"/>
</dbReference>
<feature type="transmembrane region" description="Helical" evidence="1">
    <location>
        <begin position="125"/>
        <end position="146"/>
    </location>
</feature>
<feature type="transmembrane region" description="Helical" evidence="1">
    <location>
        <begin position="84"/>
        <end position="105"/>
    </location>
</feature>
<feature type="transmembrane region" description="Helical" evidence="1">
    <location>
        <begin position="153"/>
        <end position="175"/>
    </location>
</feature>
<dbReference type="RefSeq" id="WP_050639644.1">
    <property type="nucleotide sequence ID" value="NZ_CABKUE010000007.1"/>
</dbReference>
<feature type="transmembrane region" description="Helical" evidence="1">
    <location>
        <begin position="12"/>
        <end position="31"/>
    </location>
</feature>
<dbReference type="STRING" id="39482.ERS852491_03008"/>
<evidence type="ECO:0000313" key="2">
    <source>
        <dbReference type="EMBL" id="CUO69958.1"/>
    </source>
</evidence>
<dbReference type="EMBL" id="CYZU01000029">
    <property type="protein sequence ID" value="CUO69958.1"/>
    <property type="molecule type" value="Genomic_DNA"/>
</dbReference>
<sequence length="217" mass="24536">MKIIHLIKKDLLLAGMYFVFAIMILLAVPIFLSNQTVHMSSVYILFISVSFACYFLFNNIFLMEDKYKGNLYLLAVPYKKSMIVAVKYILGLLITILEMLIYFLLSKITLQNIVLVREDLTLSSLSITFLAMSVVLSIFFLLYFRFSYTKIKAALLVVMIMLPTWGLVALFSIIGKNLIAEAIVMDTGISVLLIVLGLAVMIVSAGLSVKFLKQREF</sequence>
<feature type="transmembrane region" description="Helical" evidence="1">
    <location>
        <begin position="187"/>
        <end position="212"/>
    </location>
</feature>
<gene>
    <name evidence="2" type="ORF">ERS852491_03008</name>
</gene>
<accession>A0A174H9R0</accession>
<protein>
    <recommendedName>
        <fullName evidence="4">ABC-2 family transporter protein</fullName>
    </recommendedName>
</protein>
<keyword evidence="1" id="KW-1133">Transmembrane helix</keyword>
<dbReference type="Pfam" id="PF13346">
    <property type="entry name" value="ABC2_membrane_5"/>
    <property type="match status" value="1"/>
</dbReference>
<keyword evidence="1" id="KW-0472">Membrane</keyword>